<dbReference type="AlphaFoldDB" id="A0A0J9BYZ5"/>
<dbReference type="PANTHER" id="PTHR33121">
    <property type="entry name" value="CYCLIC DI-GMP PHOSPHODIESTERASE PDEF"/>
    <property type="match status" value="1"/>
</dbReference>
<evidence type="ECO:0008006" key="5">
    <source>
        <dbReference type="Google" id="ProtNLM"/>
    </source>
</evidence>
<dbReference type="InterPro" id="IPR029787">
    <property type="entry name" value="Nucleotide_cyclase"/>
</dbReference>
<dbReference type="PANTHER" id="PTHR33121:SF70">
    <property type="entry name" value="SIGNALING PROTEIN YKOW"/>
    <property type="match status" value="1"/>
</dbReference>
<dbReference type="InterPro" id="IPR050706">
    <property type="entry name" value="Cyclic-di-GMP_PDE-like"/>
</dbReference>
<dbReference type="PROSITE" id="PS50887">
    <property type="entry name" value="GGDEF"/>
    <property type="match status" value="1"/>
</dbReference>
<dbReference type="InterPro" id="IPR001633">
    <property type="entry name" value="EAL_dom"/>
</dbReference>
<dbReference type="GO" id="GO:0071111">
    <property type="term" value="F:cyclic-guanylate-specific phosphodiesterase activity"/>
    <property type="evidence" value="ECO:0007669"/>
    <property type="project" value="InterPro"/>
</dbReference>
<dbReference type="InterPro" id="IPR000160">
    <property type="entry name" value="GGDEF_dom"/>
</dbReference>
<feature type="domain" description="EAL" evidence="1">
    <location>
        <begin position="323"/>
        <end position="577"/>
    </location>
</feature>
<name>A0A0J9BYZ5_9FIRM</name>
<evidence type="ECO:0000259" key="1">
    <source>
        <dbReference type="PROSITE" id="PS50883"/>
    </source>
</evidence>
<dbReference type="EMBL" id="ADLK01000027">
    <property type="protein sequence ID" value="KMW17371.1"/>
    <property type="molecule type" value="Genomic_DNA"/>
</dbReference>
<dbReference type="NCBIfam" id="TIGR00254">
    <property type="entry name" value="GGDEF"/>
    <property type="match status" value="1"/>
</dbReference>
<proteinExistence type="predicted"/>
<dbReference type="RefSeq" id="WP_048930384.1">
    <property type="nucleotide sequence ID" value="NZ_KQ235880.1"/>
</dbReference>
<reference evidence="3 4" key="1">
    <citation type="submission" date="2011-04" db="EMBL/GenBank/DDBJ databases">
        <title>The Genome Sequence of Clostridium citroniae WAL-19142.</title>
        <authorList>
            <consortium name="The Broad Institute Genome Sequencing Platform"/>
            <person name="Earl A."/>
            <person name="Ward D."/>
            <person name="Feldgarden M."/>
            <person name="Gevers D."/>
            <person name="Warren Y.A."/>
            <person name="Tyrrell K.L."/>
            <person name="Citron D.M."/>
            <person name="Goldstein E.J."/>
            <person name="Daigneault M."/>
            <person name="Allen-Vercoe E."/>
            <person name="Young S.K."/>
            <person name="Zeng Q."/>
            <person name="Gargeya S."/>
            <person name="Fitzgerald M."/>
            <person name="Haas B."/>
            <person name="Abouelleil A."/>
            <person name="Alvarado L."/>
            <person name="Arachchi H.M."/>
            <person name="Berlin A."/>
            <person name="Brown A."/>
            <person name="Chapman S.B."/>
            <person name="Chen Z."/>
            <person name="Dunbar C."/>
            <person name="Freedman E."/>
            <person name="Gearin G."/>
            <person name="Gellesch M."/>
            <person name="Goldberg J."/>
            <person name="Griggs A."/>
            <person name="Gujja S."/>
            <person name="Heilman E.R."/>
            <person name="Heiman D."/>
            <person name="Howarth C."/>
            <person name="Larson L."/>
            <person name="Lui A."/>
            <person name="MacDonald P.J."/>
            <person name="Mehta T."/>
            <person name="Montmayeur A."/>
            <person name="Murphy C."/>
            <person name="Neiman D."/>
            <person name="Pearson M."/>
            <person name="Priest M."/>
            <person name="Roberts A."/>
            <person name="Saif S."/>
            <person name="Shea T."/>
            <person name="Shenoy N."/>
            <person name="Sisk P."/>
            <person name="Stolte C."/>
            <person name="Sykes S."/>
            <person name="White J."/>
            <person name="Yandava C."/>
            <person name="Wortman J."/>
            <person name="Nusbaum C."/>
            <person name="Birren B."/>
        </authorList>
    </citation>
    <scope>NUCLEOTIDE SEQUENCE [LARGE SCALE GENOMIC DNA]</scope>
    <source>
        <strain evidence="3 4">WAL-19142</strain>
    </source>
</reference>
<dbReference type="Pfam" id="PF00563">
    <property type="entry name" value="EAL"/>
    <property type="match status" value="1"/>
</dbReference>
<dbReference type="CDD" id="cd01948">
    <property type="entry name" value="EAL"/>
    <property type="match status" value="1"/>
</dbReference>
<dbReference type="Gene3D" id="3.20.20.450">
    <property type="entry name" value="EAL domain"/>
    <property type="match status" value="1"/>
</dbReference>
<dbReference type="InterPro" id="IPR043128">
    <property type="entry name" value="Rev_trsase/Diguanyl_cyclase"/>
</dbReference>
<gene>
    <name evidence="3" type="ORF">HMPREF9470_03560</name>
</gene>
<dbReference type="PROSITE" id="PS50883">
    <property type="entry name" value="EAL"/>
    <property type="match status" value="1"/>
</dbReference>
<dbReference type="OrthoDB" id="9805474at2"/>
<organism evidence="3 4">
    <name type="scientific">[Clostridium] citroniae WAL-19142</name>
    <dbReference type="NCBI Taxonomy" id="742734"/>
    <lineage>
        <taxon>Bacteria</taxon>
        <taxon>Bacillati</taxon>
        <taxon>Bacillota</taxon>
        <taxon>Clostridia</taxon>
        <taxon>Lachnospirales</taxon>
        <taxon>Lachnospiraceae</taxon>
        <taxon>Enterocloster</taxon>
    </lineage>
</organism>
<sequence>MIVYIALCDKCGIVKRVIRSVPIGIINEGKDVRHLFENGEKLDALLCGQSGCEDSLRLPIKAEGNPLVYVTVRSIDSQLLFLAYDVDGSHLSRFVELVLSALETVRETTGQEDYGAGYYEIQKLNSQLINYQRTQAKTYAQLQRLLDETWKAKGMIEMLERDTLTGLYTEKAFCDRAAAALHAHLQQEYDIIAVDIEQFKIVNDVFGTVAGDQLLMDLSATLTGVQTDELKLMTRARADTFFMMLVREEDYGSLDRSICSFLENYPLPMRLQIKIGIYRIEERELAIERMCDRALLAAASIKGNYDRRMIQFNDEMHGKMIMEQKIVNAMVESLEKEEFMVCLQPKVEIDTGKIIGAEALVRWNHPKLGIIPPDDFIPAFERNGFIYTMDLYVWEKACCMMHGWRMEGLTEIPVSVNVSRTDLYHEDLPDRLAQLTKKYGLSPGELHLEITESVYVRDAAQMLMAIKRLKKAGFVIEMDDFGSGYSSLNILYELPIDVMKMDMRFLGRADHEARRQTVMGLVINLAKELNLQIIAEGVETEEQAMLLKSLGCGLAQGYLYGRPVPEPEFIKCLPAKETNKET</sequence>
<feature type="domain" description="GGDEF" evidence="2">
    <location>
        <begin position="187"/>
        <end position="315"/>
    </location>
</feature>
<dbReference type="SUPFAM" id="SSF141868">
    <property type="entry name" value="EAL domain-like"/>
    <property type="match status" value="1"/>
</dbReference>
<dbReference type="GeneID" id="93166216"/>
<dbReference type="SMART" id="SM00052">
    <property type="entry name" value="EAL"/>
    <property type="match status" value="1"/>
</dbReference>
<accession>A0A0J9BYZ5</accession>
<evidence type="ECO:0000313" key="3">
    <source>
        <dbReference type="EMBL" id="KMW17371.1"/>
    </source>
</evidence>
<evidence type="ECO:0000259" key="2">
    <source>
        <dbReference type="PROSITE" id="PS50887"/>
    </source>
</evidence>
<dbReference type="SUPFAM" id="SSF55073">
    <property type="entry name" value="Nucleotide cyclase"/>
    <property type="match status" value="1"/>
</dbReference>
<protein>
    <recommendedName>
        <fullName evidence="5">GGDEF domain-containing protein</fullName>
    </recommendedName>
</protein>
<evidence type="ECO:0000313" key="4">
    <source>
        <dbReference type="Proteomes" id="UP000037392"/>
    </source>
</evidence>
<dbReference type="PATRIC" id="fig|742734.4.peg.3819"/>
<dbReference type="SMART" id="SM00267">
    <property type="entry name" value="GGDEF"/>
    <property type="match status" value="1"/>
</dbReference>
<comment type="caution">
    <text evidence="3">The sequence shown here is derived from an EMBL/GenBank/DDBJ whole genome shotgun (WGS) entry which is preliminary data.</text>
</comment>
<dbReference type="Proteomes" id="UP000037392">
    <property type="component" value="Unassembled WGS sequence"/>
</dbReference>
<dbReference type="InterPro" id="IPR035919">
    <property type="entry name" value="EAL_sf"/>
</dbReference>
<dbReference type="Pfam" id="PF00990">
    <property type="entry name" value="GGDEF"/>
    <property type="match status" value="1"/>
</dbReference>
<dbReference type="Gene3D" id="3.30.70.270">
    <property type="match status" value="1"/>
</dbReference>